<evidence type="ECO:0000256" key="11">
    <source>
        <dbReference type="SAM" id="SignalP"/>
    </source>
</evidence>
<evidence type="ECO:0000256" key="8">
    <source>
        <dbReference type="ARBA" id="ARBA00023237"/>
    </source>
</evidence>
<evidence type="ECO:0000256" key="2">
    <source>
        <dbReference type="ARBA" id="ARBA00022448"/>
    </source>
</evidence>
<name>A0A1N6D1L9_9BACT</name>
<keyword evidence="8" id="KW-0998">Cell outer membrane</keyword>
<keyword evidence="10" id="KW-0175">Coiled coil</keyword>
<keyword evidence="5" id="KW-0406">Ion transport</keyword>
<dbReference type="PANTHER" id="PTHR30329">
    <property type="entry name" value="STATOR ELEMENT OF FLAGELLAR MOTOR COMPLEX"/>
    <property type="match status" value="1"/>
</dbReference>
<keyword evidence="14" id="KW-1185">Reference proteome</keyword>
<evidence type="ECO:0000256" key="7">
    <source>
        <dbReference type="ARBA" id="ARBA00023136"/>
    </source>
</evidence>
<feature type="chain" id="PRO_5013088233" evidence="11">
    <location>
        <begin position="29"/>
        <end position="462"/>
    </location>
</feature>
<dbReference type="Pfam" id="PF00691">
    <property type="entry name" value="OmpA"/>
    <property type="match status" value="1"/>
</dbReference>
<keyword evidence="7 9" id="KW-0472">Membrane</keyword>
<dbReference type="Proteomes" id="UP000185003">
    <property type="component" value="Unassembled WGS sequence"/>
</dbReference>
<dbReference type="InterPro" id="IPR028974">
    <property type="entry name" value="TSP_type-3_rpt"/>
</dbReference>
<accession>A0A1N6D1L9</accession>
<evidence type="ECO:0000256" key="3">
    <source>
        <dbReference type="ARBA" id="ARBA00022452"/>
    </source>
</evidence>
<dbReference type="Gene3D" id="2.40.160.20">
    <property type="match status" value="1"/>
</dbReference>
<dbReference type="InterPro" id="IPR006665">
    <property type="entry name" value="OmpA-like"/>
</dbReference>
<feature type="coiled-coil region" evidence="10">
    <location>
        <begin position="268"/>
        <end position="302"/>
    </location>
</feature>
<keyword evidence="6" id="KW-0626">Porin</keyword>
<dbReference type="Gene3D" id="3.30.1330.60">
    <property type="entry name" value="OmpA-like domain"/>
    <property type="match status" value="1"/>
</dbReference>
<evidence type="ECO:0000256" key="6">
    <source>
        <dbReference type="ARBA" id="ARBA00023114"/>
    </source>
</evidence>
<gene>
    <name evidence="13" type="ORF">SAMN04488055_0108</name>
</gene>
<dbReference type="SUPFAM" id="SSF103088">
    <property type="entry name" value="OmpA-like"/>
    <property type="match status" value="1"/>
</dbReference>
<evidence type="ECO:0000313" key="14">
    <source>
        <dbReference type="Proteomes" id="UP000185003"/>
    </source>
</evidence>
<evidence type="ECO:0000313" key="13">
    <source>
        <dbReference type="EMBL" id="SIN64691.1"/>
    </source>
</evidence>
<feature type="domain" description="OmpA-like" evidence="12">
    <location>
        <begin position="349"/>
        <end position="462"/>
    </location>
</feature>
<dbReference type="InterPro" id="IPR050330">
    <property type="entry name" value="Bact_OuterMem_StrucFunc"/>
</dbReference>
<dbReference type="PRINTS" id="PR01023">
    <property type="entry name" value="NAFLGMOTY"/>
</dbReference>
<feature type="signal peptide" evidence="11">
    <location>
        <begin position="1"/>
        <end position="28"/>
    </location>
</feature>
<dbReference type="PRINTS" id="PR01021">
    <property type="entry name" value="OMPADOMAIN"/>
</dbReference>
<sequence>MGITNRNHMKKIKWVVYLLTVLPLASMAQTPSTTSETAEVTPSSGGVFGGSKNFRTFSIGINGGVLIPSVATGGSNDFSKWQVNYGYGAYLKWQLLHFLALRGDFVAGKLKADNSRELGNGQAPNSPYASFETSLKWSGSLNAVFNLATINWLHKQSAATLYVSVGGGLAGYNPKVTTPGGVTTEYKPSGVIKEFFVPVGAGLKFKLSEGVNLDLGYTMHYLDGDNLDGYNKAPSKDKYAYGYAGLEFSLGSRSKPQLQWHNAPAVMYDQLEASRNQLKLELDAEKENNAKLAASVAKLQADSDGDGVSDLFDKCPNTPAGDKVDGSGCPLPKPDTVKPEVKVIITEDDRRLVREAIANLEFATGKADIKPSSFASLDRVADLIKRKNLSLKLAGHTDNVGKDASNMILSKNRAESVKAYLVGKGVNPSRIEATGYGETQPIATNKTAAGRQQNRRVEFTIY</sequence>
<proteinExistence type="predicted"/>
<keyword evidence="11" id="KW-0732">Signal</keyword>
<keyword evidence="3" id="KW-1134">Transmembrane beta strand</keyword>
<dbReference type="GO" id="GO:0015288">
    <property type="term" value="F:porin activity"/>
    <property type="evidence" value="ECO:0007669"/>
    <property type="project" value="UniProtKB-KW"/>
</dbReference>
<evidence type="ECO:0000256" key="5">
    <source>
        <dbReference type="ARBA" id="ARBA00023065"/>
    </source>
</evidence>
<dbReference type="PANTHER" id="PTHR30329:SF21">
    <property type="entry name" value="LIPOPROTEIN YIAD-RELATED"/>
    <property type="match status" value="1"/>
</dbReference>
<keyword evidence="2" id="KW-0813">Transport</keyword>
<dbReference type="AlphaFoldDB" id="A0A1N6D1L9"/>
<organism evidence="13 14">
    <name type="scientific">Chitinophaga niabensis</name>
    <dbReference type="NCBI Taxonomy" id="536979"/>
    <lineage>
        <taxon>Bacteria</taxon>
        <taxon>Pseudomonadati</taxon>
        <taxon>Bacteroidota</taxon>
        <taxon>Chitinophagia</taxon>
        <taxon>Chitinophagales</taxon>
        <taxon>Chitinophagaceae</taxon>
        <taxon>Chitinophaga</taxon>
    </lineage>
</organism>
<dbReference type="InterPro" id="IPR011250">
    <property type="entry name" value="OMP/PagP_B-barrel"/>
</dbReference>
<comment type="subcellular location">
    <subcellularLocation>
        <location evidence="1">Cell outer membrane</location>
        <topology evidence="1">Multi-pass membrane protein</topology>
    </subcellularLocation>
</comment>
<dbReference type="EMBL" id="FSRA01000001">
    <property type="protein sequence ID" value="SIN64691.1"/>
    <property type="molecule type" value="Genomic_DNA"/>
</dbReference>
<evidence type="ECO:0000259" key="12">
    <source>
        <dbReference type="PROSITE" id="PS51123"/>
    </source>
</evidence>
<reference evidence="13 14" key="1">
    <citation type="submission" date="2016-11" db="EMBL/GenBank/DDBJ databases">
        <authorList>
            <person name="Jaros S."/>
            <person name="Januszkiewicz K."/>
            <person name="Wedrychowicz H."/>
        </authorList>
    </citation>
    <scope>NUCLEOTIDE SEQUENCE [LARGE SCALE GENOMIC DNA]</scope>
    <source>
        <strain evidence="13 14">DSM 24787</strain>
    </source>
</reference>
<evidence type="ECO:0000256" key="1">
    <source>
        <dbReference type="ARBA" id="ARBA00004571"/>
    </source>
</evidence>
<dbReference type="PROSITE" id="PS51123">
    <property type="entry name" value="OMPA_2"/>
    <property type="match status" value="1"/>
</dbReference>
<dbReference type="CDD" id="cd07185">
    <property type="entry name" value="OmpA_C-like"/>
    <property type="match status" value="1"/>
</dbReference>
<dbReference type="STRING" id="536979.SAMN04488055_0108"/>
<keyword evidence="4" id="KW-0812">Transmembrane</keyword>
<dbReference type="GO" id="GO:0009279">
    <property type="term" value="C:cell outer membrane"/>
    <property type="evidence" value="ECO:0007669"/>
    <property type="project" value="UniProtKB-SubCell"/>
</dbReference>
<protein>
    <submittedName>
        <fullName evidence="13">OmpA-OmpF porin, OOP family</fullName>
    </submittedName>
</protein>
<dbReference type="GO" id="GO:0046930">
    <property type="term" value="C:pore complex"/>
    <property type="evidence" value="ECO:0007669"/>
    <property type="project" value="UniProtKB-KW"/>
</dbReference>
<dbReference type="SUPFAM" id="SSF56925">
    <property type="entry name" value="OMPA-like"/>
    <property type="match status" value="1"/>
</dbReference>
<evidence type="ECO:0000256" key="4">
    <source>
        <dbReference type="ARBA" id="ARBA00022692"/>
    </source>
</evidence>
<evidence type="ECO:0000256" key="9">
    <source>
        <dbReference type="PROSITE-ProRule" id="PRU00473"/>
    </source>
</evidence>
<dbReference type="InterPro" id="IPR036737">
    <property type="entry name" value="OmpA-like_sf"/>
</dbReference>
<dbReference type="SUPFAM" id="SSF103647">
    <property type="entry name" value="TSP type-3 repeat"/>
    <property type="match status" value="1"/>
</dbReference>
<dbReference type="InterPro" id="IPR006664">
    <property type="entry name" value="OMP_bac"/>
</dbReference>
<evidence type="ECO:0000256" key="10">
    <source>
        <dbReference type="SAM" id="Coils"/>
    </source>
</evidence>
<dbReference type="GO" id="GO:0006811">
    <property type="term" value="P:monoatomic ion transport"/>
    <property type="evidence" value="ECO:0007669"/>
    <property type="project" value="UniProtKB-KW"/>
</dbReference>
<dbReference type="GO" id="GO:0005509">
    <property type="term" value="F:calcium ion binding"/>
    <property type="evidence" value="ECO:0007669"/>
    <property type="project" value="InterPro"/>
</dbReference>